<keyword evidence="4" id="KW-1185">Reference proteome</keyword>
<protein>
    <submittedName>
        <fullName evidence="3">Tigger transposable element-derived protein 2-like 4</fullName>
    </submittedName>
</protein>
<dbReference type="AlphaFoldDB" id="A0A8J5MUQ1"/>
<evidence type="ECO:0000256" key="1">
    <source>
        <dbReference type="ARBA" id="ARBA00004123"/>
    </source>
</evidence>
<dbReference type="Pfam" id="PF04218">
    <property type="entry name" value="CENP-B_N"/>
    <property type="match status" value="1"/>
</dbReference>
<gene>
    <name evidence="3" type="primary">TIGD2-L4</name>
    <name evidence="3" type="ORF">Hamer_G005166</name>
</gene>
<feature type="domain" description="HTH psq-type" evidence="2">
    <location>
        <begin position="74"/>
        <end position="120"/>
    </location>
</feature>
<organism evidence="3 4">
    <name type="scientific">Homarus americanus</name>
    <name type="common">American lobster</name>
    <dbReference type="NCBI Taxonomy" id="6706"/>
    <lineage>
        <taxon>Eukaryota</taxon>
        <taxon>Metazoa</taxon>
        <taxon>Ecdysozoa</taxon>
        <taxon>Arthropoda</taxon>
        <taxon>Crustacea</taxon>
        <taxon>Multicrustacea</taxon>
        <taxon>Malacostraca</taxon>
        <taxon>Eumalacostraca</taxon>
        <taxon>Eucarida</taxon>
        <taxon>Decapoda</taxon>
        <taxon>Pleocyemata</taxon>
        <taxon>Astacidea</taxon>
        <taxon>Nephropoidea</taxon>
        <taxon>Nephropidae</taxon>
        <taxon>Homarus</taxon>
    </lineage>
</organism>
<dbReference type="GO" id="GO:0005634">
    <property type="term" value="C:nucleus"/>
    <property type="evidence" value="ECO:0007669"/>
    <property type="project" value="UniProtKB-SubCell"/>
</dbReference>
<name>A0A8J5MUQ1_HOMAM</name>
<dbReference type="InterPro" id="IPR007889">
    <property type="entry name" value="HTH_Psq"/>
</dbReference>
<evidence type="ECO:0000313" key="3">
    <source>
        <dbReference type="EMBL" id="KAG7164753.1"/>
    </source>
</evidence>
<comment type="caution">
    <text evidence="3">The sequence shown here is derived from an EMBL/GenBank/DDBJ whole genome shotgun (WGS) entry which is preliminary data.</text>
</comment>
<evidence type="ECO:0000259" key="2">
    <source>
        <dbReference type="Pfam" id="PF04218"/>
    </source>
</evidence>
<dbReference type="EMBL" id="JAHLQT010024959">
    <property type="protein sequence ID" value="KAG7164753.1"/>
    <property type="molecule type" value="Genomic_DNA"/>
</dbReference>
<evidence type="ECO:0000313" key="4">
    <source>
        <dbReference type="Proteomes" id="UP000747542"/>
    </source>
</evidence>
<sequence>MVELCTQINFRKKPPGITTREHSFPSLNVSLVSPTILCIRLAVTHMFCAKKALMAPKHPSKCGNKTGNAPKKPKRERKVLTIKEKVEIIKKIESGRSYVVCARAYGINESTVRYIKKQERHR</sequence>
<dbReference type="Proteomes" id="UP000747542">
    <property type="component" value="Unassembled WGS sequence"/>
</dbReference>
<dbReference type="GO" id="GO:0003677">
    <property type="term" value="F:DNA binding"/>
    <property type="evidence" value="ECO:0007669"/>
    <property type="project" value="InterPro"/>
</dbReference>
<accession>A0A8J5MUQ1</accession>
<reference evidence="3" key="1">
    <citation type="journal article" date="2021" name="Sci. Adv.">
        <title>The American lobster genome reveals insights on longevity, neural, and immune adaptations.</title>
        <authorList>
            <person name="Polinski J.M."/>
            <person name="Zimin A.V."/>
            <person name="Clark K.F."/>
            <person name="Kohn A.B."/>
            <person name="Sadowski N."/>
            <person name="Timp W."/>
            <person name="Ptitsyn A."/>
            <person name="Khanna P."/>
            <person name="Romanova D.Y."/>
            <person name="Williams P."/>
            <person name="Greenwood S.J."/>
            <person name="Moroz L.L."/>
            <person name="Walt D.R."/>
            <person name="Bodnar A.G."/>
        </authorList>
    </citation>
    <scope>NUCLEOTIDE SEQUENCE</scope>
    <source>
        <strain evidence="3">GMGI-L3</strain>
    </source>
</reference>
<proteinExistence type="predicted"/>
<dbReference type="InterPro" id="IPR009057">
    <property type="entry name" value="Homeodomain-like_sf"/>
</dbReference>
<dbReference type="SUPFAM" id="SSF46689">
    <property type="entry name" value="Homeodomain-like"/>
    <property type="match status" value="1"/>
</dbReference>
<dbReference type="Gene3D" id="1.10.10.10">
    <property type="entry name" value="Winged helix-like DNA-binding domain superfamily/Winged helix DNA-binding domain"/>
    <property type="match status" value="1"/>
</dbReference>
<comment type="subcellular location">
    <subcellularLocation>
        <location evidence="1">Nucleus</location>
    </subcellularLocation>
</comment>
<dbReference type="InterPro" id="IPR036388">
    <property type="entry name" value="WH-like_DNA-bd_sf"/>
</dbReference>